<evidence type="ECO:0000313" key="10">
    <source>
        <dbReference type="Proteomes" id="UP001614264"/>
    </source>
</evidence>
<dbReference type="NCBIfam" id="NF038151">
    <property type="entry name" value="lanthi_synth_III"/>
    <property type="match status" value="1"/>
</dbReference>
<accession>A0ABW8B6K6</accession>
<dbReference type="SUPFAM" id="SSF56112">
    <property type="entry name" value="Protein kinase-like (PK-like)"/>
    <property type="match status" value="1"/>
</dbReference>
<keyword evidence="3" id="KW-0808">Transferase</keyword>
<dbReference type="InterPro" id="IPR007822">
    <property type="entry name" value="LANC-like"/>
</dbReference>
<dbReference type="Pfam" id="PF25816">
    <property type="entry name" value="RamC_N"/>
    <property type="match status" value="1"/>
</dbReference>
<dbReference type="SUPFAM" id="SSF158745">
    <property type="entry name" value="LanC-like"/>
    <property type="match status" value="1"/>
</dbReference>
<organism evidence="9 10">
    <name type="scientific">Streptomyces salinarius</name>
    <dbReference type="NCBI Taxonomy" id="2762598"/>
    <lineage>
        <taxon>Bacteria</taxon>
        <taxon>Bacillati</taxon>
        <taxon>Actinomycetota</taxon>
        <taxon>Actinomycetes</taxon>
        <taxon>Kitasatosporales</taxon>
        <taxon>Streptomycetaceae</taxon>
        <taxon>Streptomyces</taxon>
    </lineage>
</organism>
<feature type="region of interest" description="Disordered" evidence="7">
    <location>
        <begin position="472"/>
        <end position="558"/>
    </location>
</feature>
<dbReference type="InterPro" id="IPR057929">
    <property type="entry name" value="RamC_N"/>
</dbReference>
<dbReference type="Gene3D" id="1.50.10.20">
    <property type="match status" value="1"/>
</dbReference>
<feature type="compositionally biased region" description="Pro residues" evidence="7">
    <location>
        <begin position="509"/>
        <end position="521"/>
    </location>
</feature>
<keyword evidence="2" id="KW-0723">Serine/threonine-protein kinase</keyword>
<dbReference type="Gene3D" id="1.10.510.10">
    <property type="entry name" value="Transferase(Phosphotransferase) domain 1"/>
    <property type="match status" value="1"/>
</dbReference>
<protein>
    <recommendedName>
        <fullName evidence="1">non-specific serine/threonine protein kinase</fullName>
        <ecNumber evidence="1">2.7.11.1</ecNumber>
    </recommendedName>
</protein>
<dbReference type="CDD" id="cd04791">
    <property type="entry name" value="LanC_SerThrkinase"/>
    <property type="match status" value="1"/>
</dbReference>
<dbReference type="PANTHER" id="PTHR43289:SF6">
    <property type="entry name" value="SERINE_THREONINE-PROTEIN KINASE NEKL-3"/>
    <property type="match status" value="1"/>
</dbReference>
<reference evidence="9 10" key="1">
    <citation type="submission" date="2024-07" db="EMBL/GenBank/DDBJ databases">
        <title>Whole genome sequencing of Prodigiosin pigment-producing Streptomyces salinarius isolated from rhizosphere soil of Arachis hypogaea.</title>
        <authorList>
            <person name="Vidhya A."/>
            <person name="Ramya S."/>
        </authorList>
    </citation>
    <scope>NUCLEOTIDE SEQUENCE [LARGE SCALE GENOMIC DNA]</scope>
    <source>
        <strain evidence="9 10">VRMG2420</strain>
    </source>
</reference>
<proteinExistence type="predicted"/>
<keyword evidence="6" id="KW-0067">ATP-binding</keyword>
<feature type="compositionally biased region" description="Polar residues" evidence="7">
    <location>
        <begin position="491"/>
        <end position="503"/>
    </location>
</feature>
<dbReference type="EMBL" id="JBITPR010000020">
    <property type="protein sequence ID" value="MFI7870102.1"/>
    <property type="molecule type" value="Genomic_DNA"/>
</dbReference>
<keyword evidence="5" id="KW-0418">Kinase</keyword>
<feature type="domain" description="Protein kinase" evidence="8">
    <location>
        <begin position="228"/>
        <end position="489"/>
    </location>
</feature>
<keyword evidence="10" id="KW-1185">Reference proteome</keyword>
<dbReference type="SMART" id="SM01260">
    <property type="entry name" value="LANC_like"/>
    <property type="match status" value="1"/>
</dbReference>
<evidence type="ECO:0000256" key="2">
    <source>
        <dbReference type="ARBA" id="ARBA00022527"/>
    </source>
</evidence>
<dbReference type="InterPro" id="IPR011009">
    <property type="entry name" value="Kinase-like_dom_sf"/>
</dbReference>
<evidence type="ECO:0000256" key="4">
    <source>
        <dbReference type="ARBA" id="ARBA00022741"/>
    </source>
</evidence>
<evidence type="ECO:0000256" key="7">
    <source>
        <dbReference type="SAM" id="MobiDB-lite"/>
    </source>
</evidence>
<dbReference type="EC" id="2.7.11.1" evidence="1"/>
<evidence type="ECO:0000256" key="1">
    <source>
        <dbReference type="ARBA" id="ARBA00012513"/>
    </source>
</evidence>
<evidence type="ECO:0000256" key="6">
    <source>
        <dbReference type="ARBA" id="ARBA00022840"/>
    </source>
</evidence>
<dbReference type="PROSITE" id="PS50011">
    <property type="entry name" value="PROTEIN_KINASE_DOM"/>
    <property type="match status" value="1"/>
</dbReference>
<dbReference type="Proteomes" id="UP001614264">
    <property type="component" value="Unassembled WGS sequence"/>
</dbReference>
<gene>
    <name evidence="9" type="primary">lanKC</name>
    <name evidence="9" type="ORF">AB4829_05795</name>
</gene>
<evidence type="ECO:0000313" key="9">
    <source>
        <dbReference type="EMBL" id="MFI7870102.1"/>
    </source>
</evidence>
<comment type="caution">
    <text evidence="9">The sequence shown here is derived from an EMBL/GenBank/DDBJ whole genome shotgun (WGS) entry which is preliminary data.</text>
</comment>
<feature type="compositionally biased region" description="Low complexity" evidence="7">
    <location>
        <begin position="540"/>
        <end position="551"/>
    </location>
</feature>
<dbReference type="PANTHER" id="PTHR43289">
    <property type="entry name" value="MITOGEN-ACTIVATED PROTEIN KINASE KINASE KINASE 20-RELATED"/>
    <property type="match status" value="1"/>
</dbReference>
<evidence type="ECO:0000256" key="3">
    <source>
        <dbReference type="ARBA" id="ARBA00022679"/>
    </source>
</evidence>
<dbReference type="InterPro" id="IPR058053">
    <property type="entry name" value="RamC_C"/>
</dbReference>
<sequence length="922" mass="98225">MNKGYAVYCDADPYFYDAPHRTASGTSRSRYAAASSPVPEGWRRNESGDWLALRPADADLPDQGWKIHVSACLDNAESVLDRVWRHCVAGGTAFKFVPSRYLLHQRNAKYADRAGSGKFVTVYPADEAEFERLVRELSDLLAGEPGPHILSDLRIGAGPVHVRYGGFTRRNCYDADGEPRPAVARPDGVLVPDLRGPVFRVPDWVTPPAFLRPHLDARSAVTVTGLPYAVESALHFSNGGGVYLARDTRTGERVVLKEARPHAGLAADGADAVTRLHRERRALERLSGLDCTPGVLDHVTVGEHHFLVLEHIDGKPLNTFFARRHPLIEADPGERRLAEYTDWALDIHARVERAVEDVHARGVVFNDLHLFNIMIRDDGSVVLLDFEAAHHVDEAGRQTVANPGFVAPSDRRGVAVDRYALACLRLALFLPLTSLLAVDRHKAAHLADVVAQQFPVDRAFLDAAVDEITRVHGAPEARGPAGPVARPLTGPTASPSAGPTARTSDVPGAPLPAGPRTPLPAGPRTRPPAGSVTRSHPGAAARPSARPVVPVRPDDWPRSRDSMAAAIRASATPSRTDRLFPGDIAQFATAGGGLAFAHGAAGVLYALAESGAGRDETGEQWLLERTKEPPSGMPLGLHDGLAGIAWTLEHLGHRDRALDLTELLLDQSLDHLGPDLHGGTAGVGLALDSLAVTTGESAPHAAALRCAELAADAAPAGGGSRGRARAGLLYGGAGRALLFLRLFERTRDSALLDLARDALRQDLARCVRGAGGALQVDEGWRTMPYLGAGSVGIGMVLDDYLAHRADEEFARAGDEIVAAAQAMFYAQPGLFRGVAGMVLYLGRTTATAPGTGPEAVRRQLDALSWHAMSYRGRLAFPGEQMMRLSMDLSTGTAGCLLAVASVLGDAPTGLPFLPPLRPSGAP</sequence>
<dbReference type="InterPro" id="IPR000719">
    <property type="entry name" value="Prot_kinase_dom"/>
</dbReference>
<dbReference type="InterPro" id="IPR053524">
    <property type="entry name" value="Aerial_hyphae_peptide-synth"/>
</dbReference>
<dbReference type="RefSeq" id="WP_399591349.1">
    <property type="nucleotide sequence ID" value="NZ_JBITPR010000020.1"/>
</dbReference>
<evidence type="ECO:0000259" key="8">
    <source>
        <dbReference type="PROSITE" id="PS50011"/>
    </source>
</evidence>
<dbReference type="SMART" id="SM00220">
    <property type="entry name" value="S_TKc"/>
    <property type="match status" value="1"/>
</dbReference>
<dbReference type="Pfam" id="PF00069">
    <property type="entry name" value="Pkinase"/>
    <property type="match status" value="1"/>
</dbReference>
<keyword evidence="4" id="KW-0547">Nucleotide-binding</keyword>
<name>A0ABW8B6K6_9ACTN</name>
<evidence type="ECO:0000256" key="5">
    <source>
        <dbReference type="ARBA" id="ARBA00022777"/>
    </source>
</evidence>